<sequence length="160" mass="18533">MVWNRLNDPKHRFICWLAVQSRLQTTEKLSKIGISQSANCLICGLDDETHQHLFFQCQYCRQVIIAVHQWVGFSINGTLVQLLRKAGQSRASRFRKQVYFAAIGAAVYLIWKCRNTSFWDSTIPAVSYSVKTLKQMVKSIIPVVLRKHVSKRDSDWFTIL</sequence>
<dbReference type="Proteomes" id="UP000813463">
    <property type="component" value="Chromosome 5"/>
</dbReference>
<accession>A0A9R0JYF5</accession>
<dbReference type="GeneID" id="110790698"/>
<dbReference type="AlphaFoldDB" id="A0A9R0JYF5"/>
<organism evidence="2 3">
    <name type="scientific">Spinacia oleracea</name>
    <name type="common">Spinach</name>
    <dbReference type="NCBI Taxonomy" id="3562"/>
    <lineage>
        <taxon>Eukaryota</taxon>
        <taxon>Viridiplantae</taxon>
        <taxon>Streptophyta</taxon>
        <taxon>Embryophyta</taxon>
        <taxon>Tracheophyta</taxon>
        <taxon>Spermatophyta</taxon>
        <taxon>Magnoliopsida</taxon>
        <taxon>eudicotyledons</taxon>
        <taxon>Gunneridae</taxon>
        <taxon>Pentapetalae</taxon>
        <taxon>Caryophyllales</taxon>
        <taxon>Chenopodiaceae</taxon>
        <taxon>Chenopodioideae</taxon>
        <taxon>Anserineae</taxon>
        <taxon>Spinacia</taxon>
    </lineage>
</organism>
<proteinExistence type="predicted"/>
<name>A0A9R0JYF5_SPIOL</name>
<dbReference type="PANTHER" id="PTHR33116:SF84">
    <property type="entry name" value="RNA-DIRECTED DNA POLYMERASE"/>
    <property type="match status" value="1"/>
</dbReference>
<evidence type="ECO:0000313" key="3">
    <source>
        <dbReference type="RefSeq" id="XP_021851168.2"/>
    </source>
</evidence>
<keyword evidence="2" id="KW-1185">Reference proteome</keyword>
<dbReference type="KEGG" id="soe:110790698"/>
<evidence type="ECO:0000313" key="2">
    <source>
        <dbReference type="Proteomes" id="UP000813463"/>
    </source>
</evidence>
<dbReference type="PANTHER" id="PTHR33116">
    <property type="entry name" value="REVERSE TRANSCRIPTASE ZINC-BINDING DOMAIN-CONTAINING PROTEIN-RELATED-RELATED"/>
    <property type="match status" value="1"/>
</dbReference>
<dbReference type="Pfam" id="PF13966">
    <property type="entry name" value="zf-RVT"/>
    <property type="match status" value="1"/>
</dbReference>
<gene>
    <name evidence="3" type="primary">LOC110790698</name>
</gene>
<reference evidence="3" key="2">
    <citation type="submission" date="2025-08" db="UniProtKB">
        <authorList>
            <consortium name="RefSeq"/>
        </authorList>
    </citation>
    <scope>IDENTIFICATION</scope>
    <source>
        <tissue evidence="3">Leaf</tissue>
    </source>
</reference>
<reference evidence="2" key="1">
    <citation type="journal article" date="2021" name="Nat. Commun.">
        <title>Genomic analyses provide insights into spinach domestication and the genetic basis of agronomic traits.</title>
        <authorList>
            <person name="Cai X."/>
            <person name="Sun X."/>
            <person name="Xu C."/>
            <person name="Sun H."/>
            <person name="Wang X."/>
            <person name="Ge C."/>
            <person name="Zhang Z."/>
            <person name="Wang Q."/>
            <person name="Fei Z."/>
            <person name="Jiao C."/>
            <person name="Wang Q."/>
        </authorList>
    </citation>
    <scope>NUCLEOTIDE SEQUENCE [LARGE SCALE GENOMIC DNA]</scope>
    <source>
        <strain evidence="2">cv. Varoflay</strain>
    </source>
</reference>
<protein>
    <recommendedName>
        <fullName evidence="1">Reverse transcriptase zinc-binding domain-containing protein</fullName>
    </recommendedName>
</protein>
<dbReference type="RefSeq" id="XP_021851168.2">
    <property type="nucleotide sequence ID" value="XM_021995476.2"/>
</dbReference>
<evidence type="ECO:0000259" key="1">
    <source>
        <dbReference type="Pfam" id="PF13966"/>
    </source>
</evidence>
<feature type="domain" description="Reverse transcriptase zinc-binding" evidence="1">
    <location>
        <begin position="1"/>
        <end position="63"/>
    </location>
</feature>
<dbReference type="InterPro" id="IPR026960">
    <property type="entry name" value="RVT-Znf"/>
</dbReference>